<dbReference type="RefSeq" id="XP_009013520.1">
    <property type="nucleotide sequence ID" value="XM_009015272.1"/>
</dbReference>
<name>T1F1Z1_HELRO</name>
<gene>
    <name evidence="3" type="primary">20202841</name>
    <name evidence="2" type="ORF">HELRODRAFT_169464</name>
</gene>
<reference evidence="4" key="1">
    <citation type="submission" date="2012-12" db="EMBL/GenBank/DDBJ databases">
        <authorList>
            <person name="Hellsten U."/>
            <person name="Grimwood J."/>
            <person name="Chapman J.A."/>
            <person name="Shapiro H."/>
            <person name="Aerts A."/>
            <person name="Otillar R.P."/>
            <person name="Terry A.Y."/>
            <person name="Boore J.L."/>
            <person name="Simakov O."/>
            <person name="Marletaz F."/>
            <person name="Cho S.-J."/>
            <person name="Edsinger-Gonzales E."/>
            <person name="Havlak P."/>
            <person name="Kuo D.-H."/>
            <person name="Larsson T."/>
            <person name="Lv J."/>
            <person name="Arendt D."/>
            <person name="Savage R."/>
            <person name="Osoegawa K."/>
            <person name="de Jong P."/>
            <person name="Lindberg D.R."/>
            <person name="Seaver E.C."/>
            <person name="Weisblat D.A."/>
            <person name="Putnam N.H."/>
            <person name="Grigoriev I.V."/>
            <person name="Rokhsar D.S."/>
        </authorList>
    </citation>
    <scope>NUCLEOTIDE SEQUENCE</scope>
</reference>
<dbReference type="InParanoid" id="T1F1Z1"/>
<reference evidence="2 4" key="2">
    <citation type="journal article" date="2013" name="Nature">
        <title>Insights into bilaterian evolution from three spiralian genomes.</title>
        <authorList>
            <person name="Simakov O."/>
            <person name="Marletaz F."/>
            <person name="Cho S.J."/>
            <person name="Edsinger-Gonzales E."/>
            <person name="Havlak P."/>
            <person name="Hellsten U."/>
            <person name="Kuo D.H."/>
            <person name="Larsson T."/>
            <person name="Lv J."/>
            <person name="Arendt D."/>
            <person name="Savage R."/>
            <person name="Osoegawa K."/>
            <person name="de Jong P."/>
            <person name="Grimwood J."/>
            <person name="Chapman J.A."/>
            <person name="Shapiro H."/>
            <person name="Aerts A."/>
            <person name="Otillar R.P."/>
            <person name="Terry A.Y."/>
            <person name="Boore J.L."/>
            <person name="Grigoriev I.V."/>
            <person name="Lindberg D.R."/>
            <person name="Seaver E.C."/>
            <person name="Weisblat D.A."/>
            <person name="Putnam N.H."/>
            <person name="Rokhsar D.S."/>
        </authorList>
    </citation>
    <scope>NUCLEOTIDE SEQUENCE</scope>
</reference>
<sequence length="141" mass="16155">MVRKLCLTYLFTGTLPENNKNIIDRNNINNINKSNTNNNIIIKNIINKNINNINYISINNINNKNINNISYDGGYLFAFEPCPFHNCVKHPKLSHHRVVENGTATAKPQELHQFIREASNNEMNVSDDNNNNKNNTNDNTT</sequence>
<evidence type="ECO:0000256" key="1">
    <source>
        <dbReference type="SAM" id="MobiDB-lite"/>
    </source>
</evidence>
<dbReference type="EMBL" id="KB096080">
    <property type="protein sequence ID" value="ESO08590.1"/>
    <property type="molecule type" value="Genomic_DNA"/>
</dbReference>
<dbReference type="EMBL" id="AMQM01003290">
    <property type="status" value="NOT_ANNOTATED_CDS"/>
    <property type="molecule type" value="Genomic_DNA"/>
</dbReference>
<organism evidence="3 4">
    <name type="scientific">Helobdella robusta</name>
    <name type="common">Californian leech</name>
    <dbReference type="NCBI Taxonomy" id="6412"/>
    <lineage>
        <taxon>Eukaryota</taxon>
        <taxon>Metazoa</taxon>
        <taxon>Spiralia</taxon>
        <taxon>Lophotrochozoa</taxon>
        <taxon>Annelida</taxon>
        <taxon>Clitellata</taxon>
        <taxon>Hirudinea</taxon>
        <taxon>Rhynchobdellida</taxon>
        <taxon>Glossiphoniidae</taxon>
        <taxon>Helobdella</taxon>
    </lineage>
</organism>
<feature type="region of interest" description="Disordered" evidence="1">
    <location>
        <begin position="120"/>
        <end position="141"/>
    </location>
</feature>
<dbReference type="EnsemblMetazoa" id="HelroT169464">
    <property type="protein sequence ID" value="HelroP169464"/>
    <property type="gene ID" value="HelroG169464"/>
</dbReference>
<evidence type="ECO:0000313" key="3">
    <source>
        <dbReference type="EnsemblMetazoa" id="HelroP169464"/>
    </source>
</evidence>
<dbReference type="CTD" id="20202841"/>
<dbReference type="EMBL" id="AMQM01003289">
    <property type="status" value="NOT_ANNOTATED_CDS"/>
    <property type="molecule type" value="Genomic_DNA"/>
</dbReference>
<dbReference type="KEGG" id="hro:HELRODRAFT_169464"/>
<evidence type="ECO:0000313" key="2">
    <source>
        <dbReference type="EMBL" id="ESO08590.1"/>
    </source>
</evidence>
<reference evidence="3" key="3">
    <citation type="submission" date="2015-06" db="UniProtKB">
        <authorList>
            <consortium name="EnsemblMetazoa"/>
        </authorList>
    </citation>
    <scope>IDENTIFICATION</scope>
</reference>
<evidence type="ECO:0000313" key="4">
    <source>
        <dbReference type="Proteomes" id="UP000015101"/>
    </source>
</evidence>
<proteinExistence type="predicted"/>
<protein>
    <submittedName>
        <fullName evidence="2 3">Uncharacterized protein</fullName>
    </submittedName>
</protein>
<dbReference type="Proteomes" id="UP000015101">
    <property type="component" value="Unassembled WGS sequence"/>
</dbReference>
<keyword evidence="4" id="KW-1185">Reference proteome</keyword>
<accession>T1F1Z1</accession>
<dbReference type="AlphaFoldDB" id="T1F1Z1"/>
<dbReference type="GeneID" id="20202841"/>
<dbReference type="HOGENOM" id="CLU_1827383_0_0_1"/>